<evidence type="ECO:0000256" key="21">
    <source>
        <dbReference type="PIRNR" id="PIRNR001563"/>
    </source>
</evidence>
<evidence type="ECO:0000256" key="7">
    <source>
        <dbReference type="ARBA" id="ARBA00019357"/>
    </source>
</evidence>
<evidence type="ECO:0000256" key="19">
    <source>
        <dbReference type="ARBA" id="ARBA00049035"/>
    </source>
</evidence>
<evidence type="ECO:0000256" key="10">
    <source>
        <dbReference type="ARBA" id="ARBA00022741"/>
    </source>
</evidence>
<dbReference type="NCBIfam" id="TIGR01499">
    <property type="entry name" value="folC"/>
    <property type="match status" value="1"/>
</dbReference>
<evidence type="ECO:0000256" key="13">
    <source>
        <dbReference type="ARBA" id="ARBA00022909"/>
    </source>
</evidence>
<keyword evidence="13" id="KW-0289">Folate biosynthesis</keyword>
<comment type="caution">
    <text evidence="24">The sequence shown here is derived from an EMBL/GenBank/DDBJ whole genome shotgun (WGS) entry which is preliminary data.</text>
</comment>
<evidence type="ECO:0000256" key="11">
    <source>
        <dbReference type="ARBA" id="ARBA00022840"/>
    </source>
</evidence>
<feature type="domain" description="Mur ligase central" evidence="23">
    <location>
        <begin position="54"/>
        <end position="270"/>
    </location>
</feature>
<feature type="domain" description="Mur ligase C-terminal" evidence="22">
    <location>
        <begin position="310"/>
        <end position="415"/>
    </location>
</feature>
<evidence type="ECO:0000256" key="8">
    <source>
        <dbReference type="ARBA" id="ARBA00022598"/>
    </source>
</evidence>
<dbReference type="InterPro" id="IPR004101">
    <property type="entry name" value="Mur_ligase_C"/>
</dbReference>
<dbReference type="Proteomes" id="UP001501310">
    <property type="component" value="Unassembled WGS sequence"/>
</dbReference>
<dbReference type="InterPro" id="IPR013221">
    <property type="entry name" value="Mur_ligase_cen"/>
</dbReference>
<dbReference type="EMBL" id="BAAAZD010000002">
    <property type="protein sequence ID" value="GAA4004788.1"/>
    <property type="molecule type" value="Genomic_DNA"/>
</dbReference>
<dbReference type="Gene3D" id="3.40.1190.10">
    <property type="entry name" value="Mur-like, catalytic domain"/>
    <property type="match status" value="1"/>
</dbReference>
<keyword evidence="10 21" id="KW-0547">Nucleotide-binding</keyword>
<dbReference type="PROSITE" id="PS01012">
    <property type="entry name" value="FOLYLPOLYGLU_SYNT_2"/>
    <property type="match status" value="1"/>
</dbReference>
<evidence type="ECO:0000313" key="24">
    <source>
        <dbReference type="EMBL" id="GAA4004788.1"/>
    </source>
</evidence>
<evidence type="ECO:0000256" key="1">
    <source>
        <dbReference type="ARBA" id="ARBA00002714"/>
    </source>
</evidence>
<keyword evidence="25" id="KW-1185">Reference proteome</keyword>
<evidence type="ECO:0000256" key="4">
    <source>
        <dbReference type="ARBA" id="ARBA00008276"/>
    </source>
</evidence>
<comment type="similarity">
    <text evidence="4 21">Belongs to the folylpolyglutamate synthase family.</text>
</comment>
<evidence type="ECO:0000256" key="5">
    <source>
        <dbReference type="ARBA" id="ARBA00013023"/>
    </source>
</evidence>
<dbReference type="PIRSF" id="PIRSF001563">
    <property type="entry name" value="Folylpolyglu_synth"/>
    <property type="match status" value="1"/>
</dbReference>
<keyword evidence="12" id="KW-0460">Magnesium</keyword>
<dbReference type="PANTHER" id="PTHR11136:SF0">
    <property type="entry name" value="DIHYDROFOLATE SYNTHETASE-RELATED"/>
    <property type="match status" value="1"/>
</dbReference>
<dbReference type="Pfam" id="PF08245">
    <property type="entry name" value="Mur_ligase_M"/>
    <property type="match status" value="1"/>
</dbReference>
<dbReference type="PANTHER" id="PTHR11136">
    <property type="entry name" value="FOLYLPOLYGLUTAMATE SYNTHASE-RELATED"/>
    <property type="match status" value="1"/>
</dbReference>
<comment type="catalytic activity">
    <reaction evidence="19">
        <text>(6R)-5,10-methylenetetrahydrofolyl-(gamma-L-Glu)(n) + L-glutamate + ATP = (6R)-5,10-methylenetetrahydrofolyl-(gamma-L-Glu)(n+1) + ADP + phosphate + H(+)</text>
        <dbReference type="Rhea" id="RHEA:51912"/>
        <dbReference type="Rhea" id="RHEA-COMP:13257"/>
        <dbReference type="Rhea" id="RHEA-COMP:13258"/>
        <dbReference type="ChEBI" id="CHEBI:15378"/>
        <dbReference type="ChEBI" id="CHEBI:29985"/>
        <dbReference type="ChEBI" id="CHEBI:30616"/>
        <dbReference type="ChEBI" id="CHEBI:43474"/>
        <dbReference type="ChEBI" id="CHEBI:136572"/>
        <dbReference type="ChEBI" id="CHEBI:456216"/>
        <dbReference type="EC" id="6.3.2.17"/>
    </reaction>
</comment>
<evidence type="ECO:0000256" key="6">
    <source>
        <dbReference type="ARBA" id="ARBA00013025"/>
    </source>
</evidence>
<evidence type="ECO:0000259" key="23">
    <source>
        <dbReference type="Pfam" id="PF08245"/>
    </source>
</evidence>
<dbReference type="SUPFAM" id="SSF53244">
    <property type="entry name" value="MurD-like peptide ligases, peptide-binding domain"/>
    <property type="match status" value="1"/>
</dbReference>
<protein>
    <recommendedName>
        <fullName evidence="7">Dihydrofolate synthase/folylpolyglutamate synthase</fullName>
        <ecNumber evidence="5">6.3.2.12</ecNumber>
        <ecNumber evidence="6">6.3.2.17</ecNumber>
    </recommendedName>
    <alternativeName>
        <fullName evidence="16">Folylpoly-gamma-glutamate synthetase-dihydrofolate synthetase</fullName>
    </alternativeName>
    <alternativeName>
        <fullName evidence="14">Folylpolyglutamate synthetase</fullName>
    </alternativeName>
    <alternativeName>
        <fullName evidence="15">Tetrahydrofolylpolyglutamate synthase</fullName>
    </alternativeName>
</protein>
<dbReference type="EC" id="6.3.2.17" evidence="6"/>
<evidence type="ECO:0000256" key="18">
    <source>
        <dbReference type="ARBA" id="ARBA00047808"/>
    </source>
</evidence>
<keyword evidence="9" id="KW-0479">Metal-binding</keyword>
<comment type="function">
    <text evidence="1">Functions in two distinct reactions of the de novo folate biosynthetic pathway. Catalyzes the addition of a glutamate residue to dihydropteroate (7,8-dihydropteroate or H2Pte) to form dihydrofolate (7,8-dihydrofolate monoglutamate or H2Pte-Glu). Also catalyzes successive additions of L-glutamate to tetrahydrofolate or 10-formyltetrahydrofolate or 5,10-methylenetetrahydrofolate, leading to folylpolyglutamate derivatives.</text>
</comment>
<comment type="pathway">
    <text evidence="3">Cofactor biosynthesis; tetrahydrofolylpolyglutamate biosynthesis.</text>
</comment>
<keyword evidence="8 21" id="KW-0436">Ligase</keyword>
<evidence type="ECO:0000256" key="12">
    <source>
        <dbReference type="ARBA" id="ARBA00022842"/>
    </source>
</evidence>
<dbReference type="Gene3D" id="3.90.190.20">
    <property type="entry name" value="Mur ligase, C-terminal domain"/>
    <property type="match status" value="1"/>
</dbReference>
<evidence type="ECO:0000256" key="2">
    <source>
        <dbReference type="ARBA" id="ARBA00004799"/>
    </source>
</evidence>
<evidence type="ECO:0000256" key="20">
    <source>
        <dbReference type="ARBA" id="ARBA00049161"/>
    </source>
</evidence>
<dbReference type="EC" id="6.3.2.12" evidence="5"/>
<dbReference type="SUPFAM" id="SSF53623">
    <property type="entry name" value="MurD-like peptide ligases, catalytic domain"/>
    <property type="match status" value="1"/>
</dbReference>
<comment type="catalytic activity">
    <reaction evidence="18">
        <text>10-formyltetrahydrofolyl-(gamma-L-Glu)(n) + L-glutamate + ATP = 10-formyltetrahydrofolyl-(gamma-L-Glu)(n+1) + ADP + phosphate + H(+)</text>
        <dbReference type="Rhea" id="RHEA:51904"/>
        <dbReference type="Rhea" id="RHEA-COMP:13088"/>
        <dbReference type="Rhea" id="RHEA-COMP:14300"/>
        <dbReference type="ChEBI" id="CHEBI:15378"/>
        <dbReference type="ChEBI" id="CHEBI:29985"/>
        <dbReference type="ChEBI" id="CHEBI:30616"/>
        <dbReference type="ChEBI" id="CHEBI:43474"/>
        <dbReference type="ChEBI" id="CHEBI:134413"/>
        <dbReference type="ChEBI" id="CHEBI:456216"/>
        <dbReference type="EC" id="6.3.2.17"/>
    </reaction>
</comment>
<dbReference type="InterPro" id="IPR001645">
    <property type="entry name" value="Folylpolyglutamate_synth"/>
</dbReference>
<evidence type="ECO:0000256" key="15">
    <source>
        <dbReference type="ARBA" id="ARBA00030592"/>
    </source>
</evidence>
<evidence type="ECO:0000256" key="14">
    <source>
        <dbReference type="ARBA" id="ARBA00030048"/>
    </source>
</evidence>
<comment type="pathway">
    <text evidence="2">Cofactor biosynthesis; tetrahydrofolate biosynthesis; 7,8-dihydrofolate from 2-amino-4-hydroxy-6-hydroxymethyl-7,8-dihydropteridine diphosphate and 4-aminobenzoate: step 2/2.</text>
</comment>
<evidence type="ECO:0000256" key="17">
    <source>
        <dbReference type="ARBA" id="ARBA00047493"/>
    </source>
</evidence>
<evidence type="ECO:0000256" key="3">
    <source>
        <dbReference type="ARBA" id="ARBA00005150"/>
    </source>
</evidence>
<reference evidence="25" key="1">
    <citation type="journal article" date="2019" name="Int. J. Syst. Evol. Microbiol.">
        <title>The Global Catalogue of Microorganisms (GCM) 10K type strain sequencing project: providing services to taxonomists for standard genome sequencing and annotation.</title>
        <authorList>
            <consortium name="The Broad Institute Genomics Platform"/>
            <consortium name="The Broad Institute Genome Sequencing Center for Infectious Disease"/>
            <person name="Wu L."/>
            <person name="Ma J."/>
        </authorList>
    </citation>
    <scope>NUCLEOTIDE SEQUENCE [LARGE SCALE GENOMIC DNA]</scope>
    <source>
        <strain evidence="25">JCM 16603</strain>
    </source>
</reference>
<dbReference type="Pfam" id="PF02875">
    <property type="entry name" value="Mur_ligase_C"/>
    <property type="match status" value="1"/>
</dbReference>
<comment type="catalytic activity">
    <reaction evidence="20">
        <text>7,8-dihydropteroate + L-glutamate + ATP = 7,8-dihydrofolate + ADP + phosphate + H(+)</text>
        <dbReference type="Rhea" id="RHEA:23584"/>
        <dbReference type="ChEBI" id="CHEBI:15378"/>
        <dbReference type="ChEBI" id="CHEBI:17839"/>
        <dbReference type="ChEBI" id="CHEBI:29985"/>
        <dbReference type="ChEBI" id="CHEBI:30616"/>
        <dbReference type="ChEBI" id="CHEBI:43474"/>
        <dbReference type="ChEBI" id="CHEBI:57451"/>
        <dbReference type="ChEBI" id="CHEBI:456216"/>
        <dbReference type="EC" id="6.3.2.12"/>
    </reaction>
</comment>
<evidence type="ECO:0000256" key="16">
    <source>
        <dbReference type="ARBA" id="ARBA00032510"/>
    </source>
</evidence>
<name>A0ABP7S178_9SPHN</name>
<dbReference type="InterPro" id="IPR018109">
    <property type="entry name" value="Folylpolyglutamate_synth_CS"/>
</dbReference>
<keyword evidence="11 21" id="KW-0067">ATP-binding</keyword>
<evidence type="ECO:0000313" key="25">
    <source>
        <dbReference type="Proteomes" id="UP001501310"/>
    </source>
</evidence>
<evidence type="ECO:0000259" key="22">
    <source>
        <dbReference type="Pfam" id="PF02875"/>
    </source>
</evidence>
<dbReference type="InterPro" id="IPR036565">
    <property type="entry name" value="Mur-like_cat_sf"/>
</dbReference>
<evidence type="ECO:0000256" key="9">
    <source>
        <dbReference type="ARBA" id="ARBA00022723"/>
    </source>
</evidence>
<gene>
    <name evidence="24" type="ORF">GCM10022211_16080</name>
</gene>
<proteinExistence type="inferred from homology"/>
<organism evidence="24 25">
    <name type="scientific">Sphingomonas humi</name>
    <dbReference type="NCBI Taxonomy" id="335630"/>
    <lineage>
        <taxon>Bacteria</taxon>
        <taxon>Pseudomonadati</taxon>
        <taxon>Pseudomonadota</taxon>
        <taxon>Alphaproteobacteria</taxon>
        <taxon>Sphingomonadales</taxon>
        <taxon>Sphingomonadaceae</taxon>
        <taxon>Sphingomonas</taxon>
    </lineage>
</organism>
<dbReference type="RefSeq" id="WP_344709729.1">
    <property type="nucleotide sequence ID" value="NZ_BAAAZD010000002.1"/>
</dbReference>
<accession>A0ABP7S178</accession>
<dbReference type="InterPro" id="IPR036615">
    <property type="entry name" value="Mur_ligase_C_dom_sf"/>
</dbReference>
<comment type="catalytic activity">
    <reaction evidence="17">
        <text>(6S)-5,6,7,8-tetrahydrofolyl-(gamma-L-Glu)(n) + L-glutamate + ATP = (6S)-5,6,7,8-tetrahydrofolyl-(gamma-L-Glu)(n+1) + ADP + phosphate + H(+)</text>
        <dbReference type="Rhea" id="RHEA:10580"/>
        <dbReference type="Rhea" id="RHEA-COMP:14738"/>
        <dbReference type="Rhea" id="RHEA-COMP:14740"/>
        <dbReference type="ChEBI" id="CHEBI:15378"/>
        <dbReference type="ChEBI" id="CHEBI:29985"/>
        <dbReference type="ChEBI" id="CHEBI:30616"/>
        <dbReference type="ChEBI" id="CHEBI:43474"/>
        <dbReference type="ChEBI" id="CHEBI:141005"/>
        <dbReference type="ChEBI" id="CHEBI:456216"/>
        <dbReference type="EC" id="6.3.2.17"/>
    </reaction>
</comment>
<sequence length="431" mass="44788">MADGARSDHPGVQAQLDRLARLSPGGDRLGLERIAELLAALGDPQRHLPPVFHVAGTNGKGSTTAFLRAALEAAGKRVHVFTSPHLVRFNERIRLAGRLIDDASLAALLEEVLDVSGTIAPSFFEATAAAAFLAFARAPADALVLEVGMGGRLDATNVVERPVVTGIAALGLDHQQWLGETLAEIASEKAGIAKPGAPLVTLAHPPDAAARIRELAEATGAPLLVQGAQWHSHVAGARLHYRDGAGALDLPLPALPGLHQADNAALAVAMLRYQQAMAVPDEALARAMSEVRWPARLQKLRPGPLTGTRDIWLDGGHNAQAAQVLARSIEELANGRPLHLIAGALTTKDAAGLLAPFRGVAQQVSAISFAHPLAMRAEDLAGVGRTLGLPMTAKTDLRAAIAGAASDAIILIAGSLYLAGEVLALNGELPD</sequence>